<evidence type="ECO:0000256" key="1">
    <source>
        <dbReference type="ARBA" id="ARBA00022884"/>
    </source>
</evidence>
<dbReference type="Gene3D" id="3.30.70.330">
    <property type="match status" value="2"/>
</dbReference>
<keyword evidence="5" id="KW-1185">Reference proteome</keyword>
<dbReference type="InterPro" id="IPR012677">
    <property type="entry name" value="Nucleotide-bd_a/b_plait_sf"/>
</dbReference>
<dbReference type="InterPro" id="IPR000504">
    <property type="entry name" value="RRM_dom"/>
</dbReference>
<organism evidence="4 5">
    <name type="scientific">Papaver nudicaule</name>
    <name type="common">Iceland poppy</name>
    <dbReference type="NCBI Taxonomy" id="74823"/>
    <lineage>
        <taxon>Eukaryota</taxon>
        <taxon>Viridiplantae</taxon>
        <taxon>Streptophyta</taxon>
        <taxon>Embryophyta</taxon>
        <taxon>Tracheophyta</taxon>
        <taxon>Spermatophyta</taxon>
        <taxon>Magnoliopsida</taxon>
        <taxon>Ranunculales</taxon>
        <taxon>Papaveraceae</taxon>
        <taxon>Papaveroideae</taxon>
        <taxon>Papaver</taxon>
    </lineage>
</organism>
<keyword evidence="1 2" id="KW-0694">RNA-binding</keyword>
<dbReference type="InterPro" id="IPR050502">
    <property type="entry name" value="Euk_RNA-bind_prot"/>
</dbReference>
<evidence type="ECO:0000259" key="3">
    <source>
        <dbReference type="PROSITE" id="PS50102"/>
    </source>
</evidence>
<proteinExistence type="predicted"/>
<feature type="domain" description="RRM" evidence="3">
    <location>
        <begin position="133"/>
        <end position="210"/>
    </location>
</feature>
<dbReference type="PROSITE" id="PS50102">
    <property type="entry name" value="RRM"/>
    <property type="match status" value="2"/>
</dbReference>
<evidence type="ECO:0000256" key="2">
    <source>
        <dbReference type="PROSITE-ProRule" id="PRU00176"/>
    </source>
</evidence>
<dbReference type="PANTHER" id="PTHR48025">
    <property type="entry name" value="OS02G0815200 PROTEIN"/>
    <property type="match status" value="1"/>
</dbReference>
<dbReference type="AlphaFoldDB" id="A0AA41V879"/>
<sequence>MLSYYLRCYGRFSFLEDRDEHFRGKGYNIGKRQASSSRQKGTVWSPDLEIYIRNLPFSVKSDHLRVWFEEYGTVHKAKVMEDDYTGKSLGYGFITMSSTDEVKAAVDRFNGSLIGGRKLTVRSGPPPPKESPYRCFVANLPFGVSPSELADHFDQDGDVLDAKVVYDETGVSKGFGFVIYGSAEEVQNAVECFNGTLLWDRTLRVEVAEARQGP</sequence>
<comment type="caution">
    <text evidence="4">The sequence shown here is derived from an EMBL/GenBank/DDBJ whole genome shotgun (WGS) entry which is preliminary data.</text>
</comment>
<dbReference type="GO" id="GO:0003729">
    <property type="term" value="F:mRNA binding"/>
    <property type="evidence" value="ECO:0007669"/>
    <property type="project" value="TreeGrafter"/>
</dbReference>
<dbReference type="PANTHER" id="PTHR48025:SF1">
    <property type="entry name" value="RRM DOMAIN-CONTAINING PROTEIN"/>
    <property type="match status" value="1"/>
</dbReference>
<feature type="domain" description="RRM" evidence="3">
    <location>
        <begin position="48"/>
        <end position="126"/>
    </location>
</feature>
<accession>A0AA41V879</accession>
<gene>
    <name evidence="4" type="ORF">MKW94_030171</name>
</gene>
<dbReference type="InterPro" id="IPR035979">
    <property type="entry name" value="RBD_domain_sf"/>
</dbReference>
<dbReference type="Pfam" id="PF00076">
    <property type="entry name" value="RRM_1"/>
    <property type="match status" value="2"/>
</dbReference>
<dbReference type="Proteomes" id="UP001177140">
    <property type="component" value="Unassembled WGS sequence"/>
</dbReference>
<name>A0AA41V879_PAPNU</name>
<reference evidence="4" key="1">
    <citation type="submission" date="2022-03" db="EMBL/GenBank/DDBJ databases">
        <title>A functionally conserved STORR gene fusion in Papaver species that diverged 16.8 million years ago.</title>
        <authorList>
            <person name="Catania T."/>
        </authorList>
    </citation>
    <scope>NUCLEOTIDE SEQUENCE</scope>
    <source>
        <strain evidence="4">S-191538</strain>
    </source>
</reference>
<dbReference type="SUPFAM" id="SSF54928">
    <property type="entry name" value="RNA-binding domain, RBD"/>
    <property type="match status" value="2"/>
</dbReference>
<dbReference type="EMBL" id="JAJJMA010162745">
    <property type="protein sequence ID" value="MCL7035957.1"/>
    <property type="molecule type" value="Genomic_DNA"/>
</dbReference>
<dbReference type="SMART" id="SM00360">
    <property type="entry name" value="RRM"/>
    <property type="match status" value="2"/>
</dbReference>
<evidence type="ECO:0000313" key="4">
    <source>
        <dbReference type="EMBL" id="MCL7035957.1"/>
    </source>
</evidence>
<protein>
    <recommendedName>
        <fullName evidence="3">RRM domain-containing protein</fullName>
    </recommendedName>
</protein>
<evidence type="ECO:0000313" key="5">
    <source>
        <dbReference type="Proteomes" id="UP001177140"/>
    </source>
</evidence>